<dbReference type="Pfam" id="PF14430">
    <property type="entry name" value="Imm1"/>
    <property type="match status" value="1"/>
</dbReference>
<gene>
    <name evidence="1" type="ORF">FHR38_001628</name>
</gene>
<evidence type="ECO:0000313" key="1">
    <source>
        <dbReference type="EMBL" id="MBB4957895.1"/>
    </source>
</evidence>
<keyword evidence="2" id="KW-1185">Reference proteome</keyword>
<reference evidence="1 2" key="1">
    <citation type="submission" date="2020-08" db="EMBL/GenBank/DDBJ databases">
        <title>Sequencing the genomes of 1000 actinobacteria strains.</title>
        <authorList>
            <person name="Klenk H.-P."/>
        </authorList>
    </citation>
    <scope>NUCLEOTIDE SEQUENCE [LARGE SCALE GENOMIC DNA]</scope>
    <source>
        <strain evidence="1 2">DSM 45886</strain>
    </source>
</reference>
<accession>A0A7W7SN89</accession>
<dbReference type="Proteomes" id="UP000578819">
    <property type="component" value="Unassembled WGS sequence"/>
</dbReference>
<name>A0A7W7SN89_9ACTN</name>
<dbReference type="RefSeq" id="WP_184534071.1">
    <property type="nucleotide sequence ID" value="NZ_JACHJW010000001.1"/>
</dbReference>
<dbReference type="AlphaFoldDB" id="A0A7W7SN89"/>
<evidence type="ECO:0008006" key="3">
    <source>
        <dbReference type="Google" id="ProtNLM"/>
    </source>
</evidence>
<dbReference type="EMBL" id="JACHJW010000001">
    <property type="protein sequence ID" value="MBB4957895.1"/>
    <property type="molecule type" value="Genomic_DNA"/>
</dbReference>
<protein>
    <recommendedName>
        <fullName evidence="3">Immunity protein Imm1</fullName>
    </recommendedName>
</protein>
<sequence>MSLTAVWTILTPEAENSGGEMVVRTSDDVDALIMALSQPGSTAALVQHQDRPTVYDEDLGDIPDHDVTIGIWRGFGYLSFADLEHEFMYSDGESDSPSFAGHYTEYPAGSGVNLATLRAALVEFLETAQRPTNIHWKEDS</sequence>
<evidence type="ECO:0000313" key="2">
    <source>
        <dbReference type="Proteomes" id="UP000578819"/>
    </source>
</evidence>
<proteinExistence type="predicted"/>
<dbReference type="InterPro" id="IPR025680">
    <property type="entry name" value="DddI"/>
</dbReference>
<comment type="caution">
    <text evidence="1">The sequence shown here is derived from an EMBL/GenBank/DDBJ whole genome shotgun (WGS) entry which is preliminary data.</text>
</comment>
<organism evidence="1 2">
    <name type="scientific">Micromonospora polyrhachis</name>
    <dbReference type="NCBI Taxonomy" id="1282883"/>
    <lineage>
        <taxon>Bacteria</taxon>
        <taxon>Bacillati</taxon>
        <taxon>Actinomycetota</taxon>
        <taxon>Actinomycetes</taxon>
        <taxon>Micromonosporales</taxon>
        <taxon>Micromonosporaceae</taxon>
        <taxon>Micromonospora</taxon>
    </lineage>
</organism>